<evidence type="ECO:0000313" key="2">
    <source>
        <dbReference type="Proteomes" id="UP000224001"/>
    </source>
</evidence>
<name>A0A1J0MIW5_9CAUD</name>
<proteinExistence type="predicted"/>
<sequence length="68" mass="7598">MVTVTAPGKPVVEPGVQSLRDGRADWCQCCGNCYYRHDMRWLVDTYLCRRCLGQGVDVSGRPLGPVVR</sequence>
<dbReference type="EMBL" id="KY006474">
    <property type="protein sequence ID" value="APD21131.1"/>
    <property type="molecule type" value="Genomic_DNA"/>
</dbReference>
<evidence type="ECO:0000313" key="1">
    <source>
        <dbReference type="EMBL" id="APD21131.1"/>
    </source>
</evidence>
<protein>
    <submittedName>
        <fullName evidence="1">Uncharacterized protein</fullName>
    </submittedName>
</protein>
<organism evidence="1 2">
    <name type="scientific">Mycobacterium phage Prann</name>
    <dbReference type="NCBI Taxonomy" id="1916121"/>
    <lineage>
        <taxon>Viruses</taxon>
        <taxon>Duplodnaviria</taxon>
        <taxon>Heunggongvirae</taxon>
        <taxon>Uroviricota</taxon>
        <taxon>Caudoviricetes</taxon>
        <taxon>Bclasvirinae</taxon>
        <taxon>Pegunavirus</taxon>
        <taxon>Pegunavirus manad</taxon>
    </lineage>
</organism>
<accession>A0A1J0MIW5</accession>
<reference evidence="1 2" key="1">
    <citation type="submission" date="2016-10" db="EMBL/GenBank/DDBJ databases">
        <title>Complete Genome Sequence of a Mycobacteriophage Prann.</title>
        <authorList>
            <person name="Nehra K."/>
            <person name="Temple L."/>
            <person name="Jamdagni P."/>
            <person name="Vats A."/>
            <person name="Chhabra N."/>
            <person name="Dandyan P."/>
            <person name="Rana J.S."/>
        </authorList>
    </citation>
    <scope>NUCLEOTIDE SEQUENCE [LARGE SCALE GENOMIC DNA]</scope>
</reference>
<dbReference type="Proteomes" id="UP000224001">
    <property type="component" value="Segment"/>
</dbReference>